<accession>A0A1G7FP80</accession>
<comment type="similarity">
    <text evidence="5">Belongs to the 4-toluene sulfonate uptake permease (TSUP) (TC 2.A.102) family.</text>
</comment>
<dbReference type="EMBL" id="FNAV01000007">
    <property type="protein sequence ID" value="SDE77674.1"/>
    <property type="molecule type" value="Genomic_DNA"/>
</dbReference>
<dbReference type="AlphaFoldDB" id="A0A1G7FP80"/>
<sequence>MQLCVDTSTVTVIATSIRSAWSHHRRGAVEVGLLRARAPCLAVRAVFGVITATSLKSDTLMLVSGTLAAVTGLCMLFGNPNWRLAGEHPGPVVHVPYSGAPQKIATTDGGMIGPMTDGAAVTAPAYCTG</sequence>
<dbReference type="Proteomes" id="UP000198994">
    <property type="component" value="Unassembled WGS sequence"/>
</dbReference>
<gene>
    <name evidence="6" type="ORF">SAMN04488105_107208</name>
</gene>
<dbReference type="Pfam" id="PF01925">
    <property type="entry name" value="TauE"/>
    <property type="match status" value="1"/>
</dbReference>
<dbReference type="InterPro" id="IPR002781">
    <property type="entry name" value="TM_pro_TauE-like"/>
</dbReference>
<comment type="subcellular location">
    <subcellularLocation>
        <location evidence="5">Cell membrane</location>
        <topology evidence="5">Multi-pass membrane protein</topology>
    </subcellularLocation>
    <subcellularLocation>
        <location evidence="1">Membrane</location>
        <topology evidence="1">Multi-pass membrane protein</topology>
    </subcellularLocation>
</comment>
<protein>
    <recommendedName>
        <fullName evidence="5">Probable membrane transporter protein</fullName>
    </recommendedName>
</protein>
<keyword evidence="7" id="KW-1185">Reference proteome</keyword>
<evidence type="ECO:0000313" key="6">
    <source>
        <dbReference type="EMBL" id="SDE77674.1"/>
    </source>
</evidence>
<organism evidence="6 7">
    <name type="scientific">Salipiger thiooxidans</name>
    <dbReference type="NCBI Taxonomy" id="282683"/>
    <lineage>
        <taxon>Bacteria</taxon>
        <taxon>Pseudomonadati</taxon>
        <taxon>Pseudomonadota</taxon>
        <taxon>Alphaproteobacteria</taxon>
        <taxon>Rhodobacterales</taxon>
        <taxon>Roseobacteraceae</taxon>
        <taxon>Salipiger</taxon>
    </lineage>
</organism>
<name>A0A1G7FP80_9RHOB</name>
<evidence type="ECO:0000256" key="4">
    <source>
        <dbReference type="ARBA" id="ARBA00023136"/>
    </source>
</evidence>
<keyword evidence="5" id="KW-1003">Cell membrane</keyword>
<evidence type="ECO:0000256" key="5">
    <source>
        <dbReference type="RuleBase" id="RU363041"/>
    </source>
</evidence>
<evidence type="ECO:0000256" key="2">
    <source>
        <dbReference type="ARBA" id="ARBA00022692"/>
    </source>
</evidence>
<keyword evidence="3" id="KW-1133">Transmembrane helix</keyword>
<dbReference type="RefSeq" id="WP_242661705.1">
    <property type="nucleotide sequence ID" value="NZ_FNAV01000007.1"/>
</dbReference>
<evidence type="ECO:0000256" key="1">
    <source>
        <dbReference type="ARBA" id="ARBA00004141"/>
    </source>
</evidence>
<dbReference type="STRING" id="282683.SAMN04488105_107208"/>
<dbReference type="GO" id="GO:0005886">
    <property type="term" value="C:plasma membrane"/>
    <property type="evidence" value="ECO:0007669"/>
    <property type="project" value="UniProtKB-SubCell"/>
</dbReference>
<keyword evidence="2" id="KW-0812">Transmembrane</keyword>
<evidence type="ECO:0000313" key="7">
    <source>
        <dbReference type="Proteomes" id="UP000198994"/>
    </source>
</evidence>
<proteinExistence type="inferred from homology"/>
<reference evidence="7" key="1">
    <citation type="submission" date="2016-10" db="EMBL/GenBank/DDBJ databases">
        <authorList>
            <person name="Varghese N."/>
            <person name="Submissions S."/>
        </authorList>
    </citation>
    <scope>NUCLEOTIDE SEQUENCE [LARGE SCALE GENOMIC DNA]</scope>
    <source>
        <strain evidence="7">DSM 10146</strain>
    </source>
</reference>
<keyword evidence="4" id="KW-0472">Membrane</keyword>
<evidence type="ECO:0000256" key="3">
    <source>
        <dbReference type="ARBA" id="ARBA00022989"/>
    </source>
</evidence>